<dbReference type="OrthoDB" id="9066770at2"/>
<proteinExistence type="predicted"/>
<evidence type="ECO:0000313" key="1">
    <source>
        <dbReference type="EMBL" id="SDR54348.1"/>
    </source>
</evidence>
<protein>
    <submittedName>
        <fullName evidence="1">Pilin accessory protein (PilO)</fullName>
    </submittedName>
</protein>
<organism evidence="1 2">
    <name type="scientific">Paraburkholderia fungorum</name>
    <dbReference type="NCBI Taxonomy" id="134537"/>
    <lineage>
        <taxon>Bacteria</taxon>
        <taxon>Pseudomonadati</taxon>
        <taxon>Pseudomonadota</taxon>
        <taxon>Betaproteobacteria</taxon>
        <taxon>Burkholderiales</taxon>
        <taxon>Burkholderiaceae</taxon>
        <taxon>Paraburkholderia</taxon>
    </lineage>
</organism>
<sequence length="428" mass="46718">MHITGPLPTDKRARLVFGLDWRAYPAKGAKAERRRYADGFGATHYVEFKVGQETIAGFALPESSEIRGLRLYSGAARVALHARVKSRQAALVLLQDGERVHLVFVVRGAVRSDEVLTPEAARDRRDAIRNECQRLNLPLVTLGSGQSIGDIDESFPAASLLEDRKAGRIAKVPAAIPVAIPLTVITVALLAGGSKVYDAMQPPPPPPPHEPTYAEKYADAIRHTFASKPPRASALAPMLVGTLATTETNRTGFRFDTGDCGTSGNCTIKYSREGGTFAGFDREATSSMRPITFDPDGLHLKTRGPVIPPVPSVSSADESTWPSEQVLIELLQTPPQRLSQQPFELDSQGYTVLLQPSKPVLQDQTGAGPRPAHPMRQGDWQIDGFRWQAVLLTRLPSNMALDSLKVEYRVKDPVGIHFTAKGKYYVLD</sequence>
<keyword evidence="2" id="KW-1185">Reference proteome</keyword>
<accession>A0A1H1JWD4</accession>
<reference evidence="2" key="1">
    <citation type="submission" date="2016-10" db="EMBL/GenBank/DDBJ databases">
        <authorList>
            <person name="Varghese N."/>
        </authorList>
    </citation>
    <scope>NUCLEOTIDE SEQUENCE [LARGE SCALE GENOMIC DNA]</scope>
    <source>
        <strain evidence="2">GAS106B</strain>
    </source>
</reference>
<dbReference type="Proteomes" id="UP000183487">
    <property type="component" value="Unassembled WGS sequence"/>
</dbReference>
<name>A0A1H1JWD4_9BURK</name>
<dbReference type="RefSeq" id="WP_074774024.1">
    <property type="nucleotide sequence ID" value="NZ_FNKP01000004.1"/>
</dbReference>
<dbReference type="AlphaFoldDB" id="A0A1H1JWD4"/>
<gene>
    <name evidence="1" type="ORF">SAMN05443245_7407</name>
</gene>
<evidence type="ECO:0000313" key="2">
    <source>
        <dbReference type="Proteomes" id="UP000183487"/>
    </source>
</evidence>
<dbReference type="EMBL" id="FNKP01000004">
    <property type="protein sequence ID" value="SDR54348.1"/>
    <property type="molecule type" value="Genomic_DNA"/>
</dbReference>